<name>A0A0S8GKT5_UNCW3</name>
<evidence type="ECO:0000256" key="10">
    <source>
        <dbReference type="ARBA" id="ARBA00023270"/>
    </source>
</evidence>
<comment type="similarity">
    <text evidence="3 12 13">Belongs to the DapA family.</text>
</comment>
<comment type="pathway">
    <text evidence="2 12">Amino-acid biosynthesis; L-lysine biosynthesis via DAP pathway; (S)-tetrahydrodipicolinate from L-aspartate: step 3/4.</text>
</comment>
<dbReference type="EC" id="4.3.3.7" evidence="4 12"/>
<keyword evidence="6 12" id="KW-0028">Amino-acid biosynthesis</keyword>
<dbReference type="GO" id="GO:0009089">
    <property type="term" value="P:lysine biosynthetic process via diaminopimelate"/>
    <property type="evidence" value="ECO:0007669"/>
    <property type="project" value="UniProtKB-UniRule"/>
</dbReference>
<dbReference type="SMART" id="SM01130">
    <property type="entry name" value="DHDPS"/>
    <property type="match status" value="1"/>
</dbReference>
<feature type="binding site" evidence="12 15">
    <location>
        <position position="203"/>
    </location>
    <ligand>
        <name>pyruvate</name>
        <dbReference type="ChEBI" id="CHEBI:15361"/>
    </ligand>
</feature>
<dbReference type="InterPro" id="IPR005263">
    <property type="entry name" value="DapA"/>
</dbReference>
<dbReference type="Gene3D" id="3.20.20.70">
    <property type="entry name" value="Aldolase class I"/>
    <property type="match status" value="1"/>
</dbReference>
<keyword evidence="5 12" id="KW-0963">Cytoplasm</keyword>
<evidence type="ECO:0000256" key="14">
    <source>
        <dbReference type="PIRSR" id="PIRSR001365-1"/>
    </source>
</evidence>
<comment type="caution">
    <text evidence="12">Was originally thought to be a dihydrodipicolinate synthase (DHDPS), catalyzing the condensation of (S)-aspartate-beta-semialdehyde [(S)-ASA] and pyruvate to dihydrodipicolinate (DHDP). However, it was shown in E.coli that the product of the enzymatic reaction is not dihydrodipicolinate but in fact (4S)-4-hydroxy-2,3,4,5-tetrahydro-(2S)-dipicolinic acid (HTPA), and that the consecutive dehydration reaction leading to DHDP is not spontaneous but catalyzed by DapB.</text>
</comment>
<keyword evidence="7 12" id="KW-0220">Diaminopimelate biosynthesis</keyword>
<evidence type="ECO:0000256" key="1">
    <source>
        <dbReference type="ARBA" id="ARBA00003294"/>
    </source>
</evidence>
<dbReference type="InterPro" id="IPR013785">
    <property type="entry name" value="Aldolase_TIM"/>
</dbReference>
<feature type="active site" description="Proton donor/acceptor" evidence="12 14">
    <location>
        <position position="132"/>
    </location>
</feature>
<comment type="subcellular location">
    <subcellularLocation>
        <location evidence="12">Cytoplasm</location>
    </subcellularLocation>
</comment>
<dbReference type="HAMAP" id="MF_00418">
    <property type="entry name" value="DapA"/>
    <property type="match status" value="1"/>
</dbReference>
<keyword evidence="9 12" id="KW-0456">Lyase</keyword>
<evidence type="ECO:0000256" key="13">
    <source>
        <dbReference type="PIRNR" id="PIRNR001365"/>
    </source>
</evidence>
<feature type="active site" description="Schiff-base intermediate with substrate" evidence="12 14">
    <location>
        <position position="161"/>
    </location>
</feature>
<dbReference type="GO" id="GO:0005829">
    <property type="term" value="C:cytosol"/>
    <property type="evidence" value="ECO:0007669"/>
    <property type="project" value="TreeGrafter"/>
</dbReference>
<evidence type="ECO:0000256" key="3">
    <source>
        <dbReference type="ARBA" id="ARBA00007592"/>
    </source>
</evidence>
<dbReference type="Proteomes" id="UP000051096">
    <property type="component" value="Unassembled WGS sequence"/>
</dbReference>
<evidence type="ECO:0000256" key="2">
    <source>
        <dbReference type="ARBA" id="ARBA00005120"/>
    </source>
</evidence>
<evidence type="ECO:0000256" key="12">
    <source>
        <dbReference type="HAMAP-Rule" id="MF_00418"/>
    </source>
</evidence>
<keyword evidence="8 12" id="KW-0457">Lysine biosynthesis</keyword>
<dbReference type="InterPro" id="IPR020625">
    <property type="entry name" value="Schiff_base-form_aldolases_AS"/>
</dbReference>
<organism evidence="16 17">
    <name type="scientific">candidate division WOR_3 bacterium SM23_60</name>
    <dbReference type="NCBI Taxonomy" id="1703780"/>
    <lineage>
        <taxon>Bacteria</taxon>
        <taxon>Bacteria division WOR-3</taxon>
    </lineage>
</organism>
<protein>
    <recommendedName>
        <fullName evidence="4 12">4-hydroxy-tetrahydrodipicolinate synthase</fullName>
        <shortName evidence="12">HTPA synthase</shortName>
        <ecNumber evidence="4 12">4.3.3.7</ecNumber>
    </recommendedName>
</protein>
<dbReference type="EMBL" id="LJUO01000006">
    <property type="protein sequence ID" value="KPK73587.1"/>
    <property type="molecule type" value="Genomic_DNA"/>
</dbReference>
<comment type="function">
    <text evidence="1 12">Catalyzes the condensation of (S)-aspartate-beta-semialdehyde [(S)-ASA] and pyruvate to 4-hydroxy-tetrahydrodipicolinate (HTPA).</text>
</comment>
<evidence type="ECO:0000313" key="17">
    <source>
        <dbReference type="Proteomes" id="UP000051096"/>
    </source>
</evidence>
<comment type="caution">
    <text evidence="16">The sequence shown here is derived from an EMBL/GenBank/DDBJ whole genome shotgun (WGS) entry which is preliminary data.</text>
</comment>
<reference evidence="16 17" key="1">
    <citation type="journal article" date="2015" name="Microbiome">
        <title>Genomic resolution of linkages in carbon, nitrogen, and sulfur cycling among widespread estuary sediment bacteria.</title>
        <authorList>
            <person name="Baker B.J."/>
            <person name="Lazar C.S."/>
            <person name="Teske A.P."/>
            <person name="Dick G.J."/>
        </authorList>
    </citation>
    <scope>NUCLEOTIDE SEQUENCE [LARGE SCALE GENOMIC DNA]</scope>
    <source>
        <strain evidence="16">SM23_60</strain>
    </source>
</reference>
<dbReference type="InterPro" id="IPR002220">
    <property type="entry name" value="DapA-like"/>
</dbReference>
<dbReference type="Pfam" id="PF00701">
    <property type="entry name" value="DHDPS"/>
    <property type="match status" value="1"/>
</dbReference>
<feature type="site" description="Part of a proton relay during catalysis" evidence="12">
    <location>
        <position position="106"/>
    </location>
</feature>
<dbReference type="UniPathway" id="UPA00034">
    <property type="reaction ID" value="UER00017"/>
</dbReference>
<evidence type="ECO:0000256" key="5">
    <source>
        <dbReference type="ARBA" id="ARBA00022490"/>
    </source>
</evidence>
<gene>
    <name evidence="12" type="primary">dapA</name>
    <name evidence="16" type="ORF">AMJ87_01225</name>
</gene>
<dbReference type="PIRSF" id="PIRSF001365">
    <property type="entry name" value="DHDPS"/>
    <property type="match status" value="1"/>
</dbReference>
<dbReference type="PRINTS" id="PR00146">
    <property type="entry name" value="DHPICSNTHASE"/>
</dbReference>
<feature type="site" description="Part of a proton relay during catalysis" evidence="12">
    <location>
        <position position="43"/>
    </location>
</feature>
<sequence>MYKGSYVAIVTPFKDDVLDEAGLRKNLHYLLDSGSSGIVACATTGESPCLSDDEFERVVKIAVEVTGGKVPVIAGAGTNSTTKTIKLVRRATACGAHSALVVTPYYNKPTQEGLYQHYKKISDESSIPLIVYNVPSRTGCNILPKTVAWLAHDCKNIVGLKAASGSLDQVSEVQRLCGDTFDILSGDDSLTFPMLAVGAKGVISVIANILPADVAAMCAAFFNRDITKARELHLKLLPVVKALFLETNPIPVKKAMELMGMPAGKPRLPLVEMSKDMTSVLKSALIEYGIEL</sequence>
<accession>A0A0S8GKT5</accession>
<dbReference type="NCBIfam" id="TIGR00674">
    <property type="entry name" value="dapA"/>
    <property type="match status" value="1"/>
</dbReference>
<evidence type="ECO:0000256" key="9">
    <source>
        <dbReference type="ARBA" id="ARBA00023239"/>
    </source>
</evidence>
<evidence type="ECO:0000313" key="16">
    <source>
        <dbReference type="EMBL" id="KPK73587.1"/>
    </source>
</evidence>
<dbReference type="GO" id="GO:0008840">
    <property type="term" value="F:4-hydroxy-tetrahydrodipicolinate synthase activity"/>
    <property type="evidence" value="ECO:0007669"/>
    <property type="project" value="UniProtKB-UniRule"/>
</dbReference>
<comment type="catalytic activity">
    <reaction evidence="11 12">
        <text>L-aspartate 4-semialdehyde + pyruvate = (2S,4S)-4-hydroxy-2,3,4,5-tetrahydrodipicolinate + H2O + H(+)</text>
        <dbReference type="Rhea" id="RHEA:34171"/>
        <dbReference type="ChEBI" id="CHEBI:15361"/>
        <dbReference type="ChEBI" id="CHEBI:15377"/>
        <dbReference type="ChEBI" id="CHEBI:15378"/>
        <dbReference type="ChEBI" id="CHEBI:67139"/>
        <dbReference type="ChEBI" id="CHEBI:537519"/>
        <dbReference type="EC" id="4.3.3.7"/>
    </reaction>
</comment>
<evidence type="ECO:0000256" key="4">
    <source>
        <dbReference type="ARBA" id="ARBA00012086"/>
    </source>
</evidence>
<evidence type="ECO:0000256" key="15">
    <source>
        <dbReference type="PIRSR" id="PIRSR001365-2"/>
    </source>
</evidence>
<dbReference type="SUPFAM" id="SSF51569">
    <property type="entry name" value="Aldolase"/>
    <property type="match status" value="1"/>
</dbReference>
<evidence type="ECO:0000256" key="8">
    <source>
        <dbReference type="ARBA" id="ARBA00023154"/>
    </source>
</evidence>
<keyword evidence="10 12" id="KW-0704">Schiff base</keyword>
<dbReference type="AlphaFoldDB" id="A0A0S8GKT5"/>
<dbReference type="PANTHER" id="PTHR12128">
    <property type="entry name" value="DIHYDRODIPICOLINATE SYNTHASE"/>
    <property type="match status" value="1"/>
</dbReference>
<dbReference type="CDD" id="cd00950">
    <property type="entry name" value="DHDPS"/>
    <property type="match status" value="1"/>
</dbReference>
<dbReference type="PROSITE" id="PS00666">
    <property type="entry name" value="DHDPS_2"/>
    <property type="match status" value="1"/>
</dbReference>
<feature type="binding site" evidence="12 15">
    <location>
        <position position="44"/>
    </location>
    <ligand>
        <name>pyruvate</name>
        <dbReference type="ChEBI" id="CHEBI:15361"/>
    </ligand>
</feature>
<dbReference type="PANTHER" id="PTHR12128:SF66">
    <property type="entry name" value="4-HYDROXY-2-OXOGLUTARATE ALDOLASE, MITOCHONDRIAL"/>
    <property type="match status" value="1"/>
</dbReference>
<proteinExistence type="inferred from homology"/>
<comment type="subunit">
    <text evidence="12">Homotetramer; dimer of dimers.</text>
</comment>
<dbReference type="PATRIC" id="fig|1703780.3.peg.264"/>
<evidence type="ECO:0000256" key="11">
    <source>
        <dbReference type="ARBA" id="ARBA00047836"/>
    </source>
</evidence>
<dbReference type="GO" id="GO:0019877">
    <property type="term" value="P:diaminopimelate biosynthetic process"/>
    <property type="evidence" value="ECO:0007669"/>
    <property type="project" value="UniProtKB-UniRule"/>
</dbReference>
<evidence type="ECO:0000256" key="6">
    <source>
        <dbReference type="ARBA" id="ARBA00022605"/>
    </source>
</evidence>
<evidence type="ECO:0000256" key="7">
    <source>
        <dbReference type="ARBA" id="ARBA00022915"/>
    </source>
</evidence>